<dbReference type="GeneID" id="15392146"/>
<dbReference type="NCBIfam" id="NF041095">
    <property type="entry name" value="dival_cat_tol_CutA"/>
    <property type="match status" value="1"/>
</dbReference>
<dbReference type="eggNOG" id="arCOG04231">
    <property type="taxonomic scope" value="Archaea"/>
</dbReference>
<dbReference type="Proteomes" id="UP000013307">
    <property type="component" value="Chromosome"/>
</dbReference>
<dbReference type="STRING" id="387631.Asulf_00502"/>
<dbReference type="RefSeq" id="WP_015590124.1">
    <property type="nucleotide sequence ID" value="NC_021169.1"/>
</dbReference>
<dbReference type="InterPro" id="IPR015867">
    <property type="entry name" value="N-reg_PII/ATP_PRibTrfase_C"/>
</dbReference>
<dbReference type="GO" id="GO:0005507">
    <property type="term" value="F:copper ion binding"/>
    <property type="evidence" value="ECO:0007669"/>
    <property type="project" value="TreeGrafter"/>
</dbReference>
<evidence type="ECO:0000313" key="3">
    <source>
        <dbReference type="Proteomes" id="UP000013307"/>
    </source>
</evidence>
<dbReference type="PANTHER" id="PTHR23419:SF8">
    <property type="entry name" value="FI09726P"/>
    <property type="match status" value="1"/>
</dbReference>
<dbReference type="InterPro" id="IPR011322">
    <property type="entry name" value="N-reg_PII-like_a/b"/>
</dbReference>
<gene>
    <name evidence="2" type="ORF">Asulf_00502</name>
</gene>
<protein>
    <submittedName>
        <fullName evidence="2">Uncharacterized protein involved in tolerance to divalent cations</fullName>
    </submittedName>
</protein>
<dbReference type="EMBL" id="CP005290">
    <property type="protein sequence ID" value="AGK60525.1"/>
    <property type="molecule type" value="Genomic_DNA"/>
</dbReference>
<dbReference type="InterPro" id="IPR004323">
    <property type="entry name" value="Ion_tolerance_CutA"/>
</dbReference>
<sequence length="102" mass="11951">MYLFIYVTAKDEEEAEKIATVLLEKRLVACVNMFNIKSMYIWEGKIEKSPEVVMILKTKAEKFKEIRDEIKRIHSYEVPCICAISIEDGLREFLSWIDETVG</sequence>
<dbReference type="OrthoDB" id="8015at2157"/>
<dbReference type="HOGENOM" id="CLU_098807_3_1_2"/>
<dbReference type="InterPro" id="IPR053426">
    <property type="entry name" value="CutA_tolerance"/>
</dbReference>
<evidence type="ECO:0000256" key="1">
    <source>
        <dbReference type="ARBA" id="ARBA00010169"/>
    </source>
</evidence>
<comment type="similarity">
    <text evidence="1">Belongs to the CutA family.</text>
</comment>
<dbReference type="PANTHER" id="PTHR23419">
    <property type="entry name" value="DIVALENT CATION TOLERANCE CUTA-RELATED"/>
    <property type="match status" value="1"/>
</dbReference>
<dbReference type="Gene3D" id="3.30.70.120">
    <property type="match status" value="1"/>
</dbReference>
<evidence type="ECO:0000313" key="2">
    <source>
        <dbReference type="EMBL" id="AGK60525.1"/>
    </source>
</evidence>
<dbReference type="SUPFAM" id="SSF54913">
    <property type="entry name" value="GlnB-like"/>
    <property type="match status" value="1"/>
</dbReference>
<dbReference type="AlphaFoldDB" id="N0BK73"/>
<keyword evidence="3" id="KW-1185">Reference proteome</keyword>
<dbReference type="GO" id="GO:0010038">
    <property type="term" value="P:response to metal ion"/>
    <property type="evidence" value="ECO:0007669"/>
    <property type="project" value="InterPro"/>
</dbReference>
<dbReference type="KEGG" id="ast:Asulf_00502"/>
<dbReference type="Pfam" id="PF03091">
    <property type="entry name" value="CutA1"/>
    <property type="match status" value="1"/>
</dbReference>
<reference evidence="2 3" key="1">
    <citation type="journal article" date="2013" name="Genome Announc.">
        <title>Complete Genome Sequence of the Thermophilic and Facultatively Chemolithoautotrophic Sulfate Reducer Archaeoglobus sulfaticallidus Strain PM70-1T.</title>
        <authorList>
            <person name="Stokke R."/>
            <person name="Hocking W.P."/>
            <person name="Steinsbu B.O."/>
            <person name="Steen I.H."/>
        </authorList>
    </citation>
    <scope>NUCLEOTIDE SEQUENCE [LARGE SCALE GENOMIC DNA]</scope>
    <source>
        <strain evidence="2">PM70-1</strain>
    </source>
</reference>
<proteinExistence type="inferred from homology"/>
<organism evidence="2 3">
    <name type="scientific">Archaeoglobus sulfaticallidus PM70-1</name>
    <dbReference type="NCBI Taxonomy" id="387631"/>
    <lineage>
        <taxon>Archaea</taxon>
        <taxon>Methanobacteriati</taxon>
        <taxon>Methanobacteriota</taxon>
        <taxon>Archaeoglobi</taxon>
        <taxon>Archaeoglobales</taxon>
        <taxon>Archaeoglobaceae</taxon>
        <taxon>Archaeoglobus</taxon>
    </lineage>
</organism>
<accession>N0BK73</accession>
<name>N0BK73_9EURY</name>